<sequence>MVDLNPQHMIDEVKDNIKTGDALKTRLVLEQIEHVDEKTKKTLIYLLSRAELDFSIPLFLYLLTEKVEVADEMPIIRETFLSQLLAYPEKLLEFLASPDIGDKTELIKVVGELKFEEATPILLDMVAESEDEAQILLIIETLGQIGDPEAINTLTDYLYAANRELIMAAVQSLGQVGTPTAMHRLAERMGTDNEIDFLILSIFSEVQDQISLEKLNDTIRSKYAHMRTYAKQKLVEIGPKSVPYLIENLLHDDPDFLIHTLNVLGEIADESAIVPIRKLLSNEPKSANVRFAAYEALALLPLKKGAYTLTAGLTDVEDHVCVAAARAIDRNFSPILGAGIKNLLRGPEEEARHIAKIIVNAQVDNVFMNLADDEIFQELALIYLPHTHKDIREHYHKLLLDAGKNEFARKLVGEDEAGVRPKVVAVDDSRMILNIYKATLHELGYDPILFEFPASALEWLETEKPLMVLTDLNMPAITGVQLTEKIREKYSAKLLPIIMVTTQNEAQDNEAAYAAGVNSILHKPFNAKTLGAAMEDALKQ</sequence>
<dbReference type="SMART" id="SM00448">
    <property type="entry name" value="REC"/>
    <property type="match status" value="1"/>
</dbReference>
<evidence type="ECO:0000259" key="3">
    <source>
        <dbReference type="PROSITE" id="PS50110"/>
    </source>
</evidence>
<name>A0A8D5FGA3_9BACT</name>
<evidence type="ECO:0000313" key="4">
    <source>
        <dbReference type="EMBL" id="BCL60025.1"/>
    </source>
</evidence>
<gene>
    <name evidence="4" type="ORF">DGMP_07180</name>
</gene>
<dbReference type="GO" id="GO:0000160">
    <property type="term" value="P:phosphorelay signal transduction system"/>
    <property type="evidence" value="ECO:0007669"/>
    <property type="project" value="InterPro"/>
</dbReference>
<dbReference type="AlphaFoldDB" id="A0A8D5FGA3"/>
<organism evidence="4 5">
    <name type="scientific">Desulfomarina profundi</name>
    <dbReference type="NCBI Taxonomy" id="2772557"/>
    <lineage>
        <taxon>Bacteria</taxon>
        <taxon>Pseudomonadati</taxon>
        <taxon>Thermodesulfobacteriota</taxon>
        <taxon>Desulfobulbia</taxon>
        <taxon>Desulfobulbales</taxon>
        <taxon>Desulfobulbaceae</taxon>
        <taxon>Desulfomarina</taxon>
    </lineage>
</organism>
<dbReference type="EMBL" id="AP024086">
    <property type="protein sequence ID" value="BCL60025.1"/>
    <property type="molecule type" value="Genomic_DNA"/>
</dbReference>
<dbReference type="PROSITE" id="PS50110">
    <property type="entry name" value="RESPONSE_REGULATORY"/>
    <property type="match status" value="1"/>
</dbReference>
<dbReference type="Pfam" id="PF00072">
    <property type="entry name" value="Response_reg"/>
    <property type="match status" value="1"/>
</dbReference>
<reference evidence="4" key="1">
    <citation type="submission" date="2020-09" db="EMBL/GenBank/DDBJ databases">
        <title>Desulfogranum mesoprofundum gen. nov., sp. nov., a novel mesophilic, sulfate-reducing chemolithoautotroph isolated from a deep-sea hydrothermal vent chimney in the Suiyo Seamount.</title>
        <authorList>
            <person name="Hashimoto Y."/>
            <person name="Nakagawa S."/>
        </authorList>
    </citation>
    <scope>NUCLEOTIDE SEQUENCE</scope>
    <source>
        <strain evidence="4">KT2</strain>
    </source>
</reference>
<feature type="modified residue" description="4-aspartylphosphate" evidence="2">
    <location>
        <position position="471"/>
    </location>
</feature>
<accession>A0A8D5FGA3</accession>
<dbReference type="RefSeq" id="WP_228856195.1">
    <property type="nucleotide sequence ID" value="NZ_AP024086.1"/>
</dbReference>
<evidence type="ECO:0000313" key="5">
    <source>
        <dbReference type="Proteomes" id="UP000826725"/>
    </source>
</evidence>
<dbReference type="InterPro" id="IPR050595">
    <property type="entry name" value="Bact_response_regulator"/>
</dbReference>
<feature type="domain" description="Response regulatory" evidence="3">
    <location>
        <begin position="422"/>
        <end position="538"/>
    </location>
</feature>
<dbReference type="PANTHER" id="PTHR44591">
    <property type="entry name" value="STRESS RESPONSE REGULATOR PROTEIN 1"/>
    <property type="match status" value="1"/>
</dbReference>
<dbReference type="Proteomes" id="UP000826725">
    <property type="component" value="Chromosome"/>
</dbReference>
<proteinExistence type="predicted"/>
<keyword evidence="1 2" id="KW-0597">Phosphoprotein</keyword>
<dbReference type="InterPro" id="IPR001789">
    <property type="entry name" value="Sig_transdc_resp-reg_receiver"/>
</dbReference>
<protein>
    <recommendedName>
        <fullName evidence="3">Response regulatory domain-containing protein</fullName>
    </recommendedName>
</protein>
<keyword evidence="5" id="KW-1185">Reference proteome</keyword>
<evidence type="ECO:0000256" key="1">
    <source>
        <dbReference type="ARBA" id="ARBA00022553"/>
    </source>
</evidence>
<dbReference type="Pfam" id="PF13646">
    <property type="entry name" value="HEAT_2"/>
    <property type="match status" value="2"/>
</dbReference>
<dbReference type="KEGG" id="dbk:DGMP_07180"/>
<evidence type="ECO:0000256" key="2">
    <source>
        <dbReference type="PROSITE-ProRule" id="PRU00169"/>
    </source>
</evidence>
<dbReference type="PANTHER" id="PTHR44591:SF3">
    <property type="entry name" value="RESPONSE REGULATORY DOMAIN-CONTAINING PROTEIN"/>
    <property type="match status" value="1"/>
</dbReference>